<dbReference type="SUPFAM" id="SSF48264">
    <property type="entry name" value="Cytochrome P450"/>
    <property type="match status" value="1"/>
</dbReference>
<evidence type="ECO:0000256" key="4">
    <source>
        <dbReference type="ARBA" id="ARBA00023004"/>
    </source>
</evidence>
<evidence type="ECO:0000256" key="5">
    <source>
        <dbReference type="PIRSR" id="PIRSR602401-1"/>
    </source>
</evidence>
<feature type="binding site" description="axial binding residue" evidence="5">
    <location>
        <position position="379"/>
    </location>
    <ligand>
        <name>heme</name>
        <dbReference type="ChEBI" id="CHEBI:30413"/>
    </ligand>
    <ligandPart>
        <name>Fe</name>
        <dbReference type="ChEBI" id="CHEBI:18248"/>
    </ligandPart>
</feature>
<accession>N1PYY0</accession>
<protein>
    <submittedName>
        <fullName evidence="7">Uncharacterized protein</fullName>
    </submittedName>
</protein>
<dbReference type="InterPro" id="IPR001128">
    <property type="entry name" value="Cyt_P450"/>
</dbReference>
<dbReference type="Proteomes" id="UP000016933">
    <property type="component" value="Unassembled WGS sequence"/>
</dbReference>
<dbReference type="HOGENOM" id="CLU_001570_14_0_1"/>
<dbReference type="InterPro" id="IPR050121">
    <property type="entry name" value="Cytochrome_P450_monoxygenase"/>
</dbReference>
<organism evidence="7 8">
    <name type="scientific">Dothistroma septosporum (strain NZE10 / CBS 128990)</name>
    <name type="common">Red band needle blight fungus</name>
    <name type="synonym">Mycosphaerella pini</name>
    <dbReference type="NCBI Taxonomy" id="675120"/>
    <lineage>
        <taxon>Eukaryota</taxon>
        <taxon>Fungi</taxon>
        <taxon>Dikarya</taxon>
        <taxon>Ascomycota</taxon>
        <taxon>Pezizomycotina</taxon>
        <taxon>Dothideomycetes</taxon>
        <taxon>Dothideomycetidae</taxon>
        <taxon>Mycosphaerellales</taxon>
        <taxon>Mycosphaerellaceae</taxon>
        <taxon>Dothistroma</taxon>
    </lineage>
</organism>
<dbReference type="GO" id="GO:0020037">
    <property type="term" value="F:heme binding"/>
    <property type="evidence" value="ECO:0007669"/>
    <property type="project" value="InterPro"/>
</dbReference>
<dbReference type="PRINTS" id="PR00385">
    <property type="entry name" value="P450"/>
</dbReference>
<dbReference type="PANTHER" id="PTHR24305">
    <property type="entry name" value="CYTOCHROME P450"/>
    <property type="match status" value="1"/>
</dbReference>
<dbReference type="CDD" id="cd11060">
    <property type="entry name" value="CYP57A1-like"/>
    <property type="match status" value="1"/>
</dbReference>
<keyword evidence="8" id="KW-1185">Reference proteome</keyword>
<dbReference type="eggNOG" id="KOG0158">
    <property type="taxonomic scope" value="Eukaryota"/>
</dbReference>
<dbReference type="InterPro" id="IPR036396">
    <property type="entry name" value="Cyt_P450_sf"/>
</dbReference>
<gene>
    <name evidence="7" type="ORF">DOTSEDRAFT_84193</name>
</gene>
<dbReference type="InterPro" id="IPR002401">
    <property type="entry name" value="Cyt_P450_E_grp-I"/>
</dbReference>
<dbReference type="STRING" id="675120.N1PYY0"/>
<keyword evidence="6" id="KW-1133">Transmembrane helix</keyword>
<evidence type="ECO:0000256" key="2">
    <source>
        <dbReference type="ARBA" id="ARBA00010617"/>
    </source>
</evidence>
<proteinExistence type="inferred from homology"/>
<reference evidence="8" key="1">
    <citation type="journal article" date="2012" name="PLoS Genet.">
        <title>The genomes of the fungal plant pathogens Cladosporium fulvum and Dothistroma septosporum reveal adaptation to different hosts and lifestyles but also signatures of common ancestry.</title>
        <authorList>
            <person name="de Wit P.J.G.M."/>
            <person name="van der Burgt A."/>
            <person name="Oekmen B."/>
            <person name="Stergiopoulos I."/>
            <person name="Abd-Elsalam K.A."/>
            <person name="Aerts A.L."/>
            <person name="Bahkali A.H."/>
            <person name="Beenen H.G."/>
            <person name="Chettri P."/>
            <person name="Cox M.P."/>
            <person name="Datema E."/>
            <person name="de Vries R.P."/>
            <person name="Dhillon B."/>
            <person name="Ganley A.R."/>
            <person name="Griffiths S.A."/>
            <person name="Guo Y."/>
            <person name="Hamelin R.C."/>
            <person name="Henrissat B."/>
            <person name="Kabir M.S."/>
            <person name="Jashni M.K."/>
            <person name="Kema G."/>
            <person name="Klaubauf S."/>
            <person name="Lapidus A."/>
            <person name="Levasseur A."/>
            <person name="Lindquist E."/>
            <person name="Mehrabi R."/>
            <person name="Ohm R.A."/>
            <person name="Owen T.J."/>
            <person name="Salamov A."/>
            <person name="Schwelm A."/>
            <person name="Schijlen E."/>
            <person name="Sun H."/>
            <person name="van den Burg H.A."/>
            <person name="van Ham R.C.H.J."/>
            <person name="Zhang S."/>
            <person name="Goodwin S.B."/>
            <person name="Grigoriev I.V."/>
            <person name="Collemare J."/>
            <person name="Bradshaw R.E."/>
        </authorList>
    </citation>
    <scope>NUCLEOTIDE SEQUENCE [LARGE SCALE GENOMIC DNA]</scope>
    <source>
        <strain evidence="8">NZE10 / CBS 128990</strain>
    </source>
</reference>
<evidence type="ECO:0000256" key="3">
    <source>
        <dbReference type="ARBA" id="ARBA00022723"/>
    </source>
</evidence>
<keyword evidence="6" id="KW-0812">Transmembrane</keyword>
<dbReference type="OMA" id="MVTWPES"/>
<dbReference type="GO" id="GO:0004497">
    <property type="term" value="F:monooxygenase activity"/>
    <property type="evidence" value="ECO:0007669"/>
    <property type="project" value="InterPro"/>
</dbReference>
<dbReference type="PANTHER" id="PTHR24305:SF232">
    <property type="entry name" value="P450, PUTATIVE (EUROFUNG)-RELATED"/>
    <property type="match status" value="1"/>
</dbReference>
<keyword evidence="6" id="KW-0472">Membrane</keyword>
<dbReference type="GO" id="GO:0005506">
    <property type="term" value="F:iron ion binding"/>
    <property type="evidence" value="ECO:0007669"/>
    <property type="project" value="InterPro"/>
</dbReference>
<evidence type="ECO:0000313" key="8">
    <source>
        <dbReference type="Proteomes" id="UP000016933"/>
    </source>
</evidence>
<keyword evidence="5" id="KW-0349">Heme</keyword>
<dbReference type="EMBL" id="KB446535">
    <property type="protein sequence ID" value="EME48617.1"/>
    <property type="molecule type" value="Genomic_DNA"/>
</dbReference>
<dbReference type="GO" id="GO:0016705">
    <property type="term" value="F:oxidoreductase activity, acting on paired donors, with incorporation or reduction of molecular oxygen"/>
    <property type="evidence" value="ECO:0007669"/>
    <property type="project" value="InterPro"/>
</dbReference>
<sequence>MDTFGHAKLISPWQLLLTVVVGIITCILILCLQIRYRPGLRKIPGPWLASHVSFADCAMIPKVYGVGSGFWKSDFHLPFDIKAPSGMVPTVFSVRDEKTHRSIRRPIANAYALSTLKELEPMNDACSAVITRKCEEKVGQSIDLGKWLHWYAFDVITSITFSNTLGMMECERDVDNIIGAIQGRLVYNSVVGQATYLHKFLFGNEVSLKLLSLIPALESSKDEEELIDEGVMLSHSSSNIFVGSDTTAASLRAAVYYLCRTSTAHRLFLAGELSDPVTFSEAQAMLYLQAVIKEALRMHQAVGLSLERLVPRGGAEVGGVWSEGGTVVGMNPWVSARDEETYGKDAYTFRPERWLEANEDKLKLMERNFLAFGAGARTCLSKNVSILEMSKLLPQLYRRFDFELTDPTKEWTLHDYWSVSQTGLICTIKRRHNSSTS</sequence>
<evidence type="ECO:0000313" key="7">
    <source>
        <dbReference type="EMBL" id="EME48617.1"/>
    </source>
</evidence>
<comment type="cofactor">
    <cofactor evidence="1 5">
        <name>heme</name>
        <dbReference type="ChEBI" id="CHEBI:30413"/>
    </cofactor>
</comment>
<keyword evidence="3 5" id="KW-0479">Metal-binding</keyword>
<name>N1PYY0_DOTSN</name>
<reference evidence="7 8" key="2">
    <citation type="journal article" date="2012" name="PLoS Pathog.">
        <title>Diverse lifestyles and strategies of plant pathogenesis encoded in the genomes of eighteen Dothideomycetes fungi.</title>
        <authorList>
            <person name="Ohm R.A."/>
            <person name="Feau N."/>
            <person name="Henrissat B."/>
            <person name="Schoch C.L."/>
            <person name="Horwitz B.A."/>
            <person name="Barry K.W."/>
            <person name="Condon B.J."/>
            <person name="Copeland A.C."/>
            <person name="Dhillon B."/>
            <person name="Glaser F."/>
            <person name="Hesse C.N."/>
            <person name="Kosti I."/>
            <person name="LaButti K."/>
            <person name="Lindquist E.A."/>
            <person name="Lucas S."/>
            <person name="Salamov A.A."/>
            <person name="Bradshaw R.E."/>
            <person name="Ciuffetti L."/>
            <person name="Hamelin R.C."/>
            <person name="Kema G.H.J."/>
            <person name="Lawrence C."/>
            <person name="Scott J.A."/>
            <person name="Spatafora J.W."/>
            <person name="Turgeon B.G."/>
            <person name="de Wit P.J.G.M."/>
            <person name="Zhong S."/>
            <person name="Goodwin S.B."/>
            <person name="Grigoriev I.V."/>
        </authorList>
    </citation>
    <scope>NUCLEOTIDE SEQUENCE [LARGE SCALE GENOMIC DNA]</scope>
    <source>
        <strain evidence="8">NZE10 / CBS 128990</strain>
    </source>
</reference>
<evidence type="ECO:0000256" key="6">
    <source>
        <dbReference type="SAM" id="Phobius"/>
    </source>
</evidence>
<evidence type="ECO:0000256" key="1">
    <source>
        <dbReference type="ARBA" id="ARBA00001971"/>
    </source>
</evidence>
<dbReference type="PRINTS" id="PR00463">
    <property type="entry name" value="EP450I"/>
</dbReference>
<dbReference type="Pfam" id="PF00067">
    <property type="entry name" value="p450"/>
    <property type="match status" value="2"/>
</dbReference>
<keyword evidence="4 5" id="KW-0408">Iron</keyword>
<dbReference type="Gene3D" id="1.10.630.10">
    <property type="entry name" value="Cytochrome P450"/>
    <property type="match status" value="2"/>
</dbReference>
<dbReference type="OrthoDB" id="8300278at2759"/>
<dbReference type="AlphaFoldDB" id="N1PYY0"/>
<comment type="similarity">
    <text evidence="2">Belongs to the cytochrome P450 family.</text>
</comment>
<feature type="transmembrane region" description="Helical" evidence="6">
    <location>
        <begin position="12"/>
        <end position="32"/>
    </location>
</feature>